<dbReference type="GO" id="GO:0016627">
    <property type="term" value="F:oxidoreductase activity, acting on the CH-CH group of donors"/>
    <property type="evidence" value="ECO:0007669"/>
    <property type="project" value="UniProtKB-ARBA"/>
</dbReference>
<protein>
    <recommendedName>
        <fullName evidence="1">PRISE-like Rossmann-fold domain-containing protein</fullName>
    </recommendedName>
</protein>
<sequence length="380" mass="42082">MAHALIFGASGVSGWAVTNAALDYPSKDAFAQVTALTNRPLSIEEASLPNDPRLNLVSGIDLTGTPQSVAEGLRSKVKNVDSISHVFFMAYIEKPDYDSLRIVNTDIFQTALTAIEQVAPSLKAVILQTGGKGYGLEWPDKIPIKTPLHESYPRIPKPYYDNIFYYTQHDAVLAATNGKSWTFSEIRPDVIVGFTPGANFMNVAQGIGFYLTLWREVYGKDTKVPWPGNSKSWVNTHTDTFQDILGKQEIWFALNQDKTSNGASFNAANGDITTWEKKWPALCAYFGLVGEGPGPEPVDYAAFAAEHKDVWHKLEEKHGLKTGLFDRFSWGFLKAITIGFDFDREYDLTAARSAGFNETISTPEGYTISFDRMQAAKIIP</sequence>
<dbReference type="Proteomes" id="UP000327013">
    <property type="component" value="Unassembled WGS sequence"/>
</dbReference>
<organism evidence="2 3">
    <name type="scientific">Carpinus fangiana</name>
    <dbReference type="NCBI Taxonomy" id="176857"/>
    <lineage>
        <taxon>Eukaryota</taxon>
        <taxon>Viridiplantae</taxon>
        <taxon>Streptophyta</taxon>
        <taxon>Embryophyta</taxon>
        <taxon>Tracheophyta</taxon>
        <taxon>Spermatophyta</taxon>
        <taxon>Magnoliopsida</taxon>
        <taxon>eudicotyledons</taxon>
        <taxon>Gunneridae</taxon>
        <taxon>Pentapetalae</taxon>
        <taxon>rosids</taxon>
        <taxon>fabids</taxon>
        <taxon>Fagales</taxon>
        <taxon>Betulaceae</taxon>
        <taxon>Carpinus</taxon>
    </lineage>
</organism>
<dbReference type="InterPro" id="IPR055222">
    <property type="entry name" value="PRISE-like_Rossmann-fold"/>
</dbReference>
<name>A0A5N6KXI7_9ROSI</name>
<keyword evidence="3" id="KW-1185">Reference proteome</keyword>
<gene>
    <name evidence="2" type="ORF">FH972_023457</name>
</gene>
<dbReference type="PANTHER" id="PTHR32487:SF8">
    <property type="entry name" value="NAD-DEPENDENT EPIMERASE_DEHYDRATASE DOMAIN-CONTAINING PROTEIN"/>
    <property type="match status" value="1"/>
</dbReference>
<dbReference type="SUPFAM" id="SSF51735">
    <property type="entry name" value="NAD(P)-binding Rossmann-fold domains"/>
    <property type="match status" value="1"/>
</dbReference>
<evidence type="ECO:0000259" key="1">
    <source>
        <dbReference type="Pfam" id="PF22917"/>
    </source>
</evidence>
<dbReference type="AlphaFoldDB" id="A0A5N6KXI7"/>
<dbReference type="GO" id="GO:0006629">
    <property type="term" value="P:lipid metabolic process"/>
    <property type="evidence" value="ECO:0007669"/>
    <property type="project" value="UniProtKB-ARBA"/>
</dbReference>
<comment type="caution">
    <text evidence="2">The sequence shown here is derived from an EMBL/GenBank/DDBJ whole genome shotgun (WGS) entry which is preliminary data.</text>
</comment>
<dbReference type="Pfam" id="PF22917">
    <property type="entry name" value="PRISE"/>
    <property type="match status" value="1"/>
</dbReference>
<dbReference type="Gene3D" id="3.40.50.720">
    <property type="entry name" value="NAD(P)-binding Rossmann-like Domain"/>
    <property type="match status" value="1"/>
</dbReference>
<evidence type="ECO:0000313" key="2">
    <source>
        <dbReference type="EMBL" id="KAB8349430.1"/>
    </source>
</evidence>
<dbReference type="EMBL" id="VIBQ01000014">
    <property type="protein sequence ID" value="KAB8349430.1"/>
    <property type="molecule type" value="Genomic_DNA"/>
</dbReference>
<dbReference type="InterPro" id="IPR036291">
    <property type="entry name" value="NAD(P)-bd_dom_sf"/>
</dbReference>
<dbReference type="PANTHER" id="PTHR32487">
    <property type="entry name" value="3-OXO-DELTA(4,5)-STEROID 5-BETA-REDUCTASE"/>
    <property type="match status" value="1"/>
</dbReference>
<dbReference type="OrthoDB" id="1731983at2759"/>
<dbReference type="CDD" id="cd08948">
    <property type="entry name" value="5beta-POR_like_SDR_a"/>
    <property type="match status" value="1"/>
</dbReference>
<proteinExistence type="predicted"/>
<reference evidence="2 3" key="1">
    <citation type="submission" date="2019-06" db="EMBL/GenBank/DDBJ databases">
        <title>A chromosomal-level reference genome of Carpinus fangiana (Coryloideae, Betulaceae).</title>
        <authorList>
            <person name="Yang X."/>
            <person name="Wang Z."/>
            <person name="Zhang L."/>
            <person name="Hao G."/>
            <person name="Liu J."/>
            <person name="Yang Y."/>
        </authorList>
    </citation>
    <scope>NUCLEOTIDE SEQUENCE [LARGE SCALE GENOMIC DNA]</scope>
    <source>
        <strain evidence="2">Cfa_2016G</strain>
        <tissue evidence="2">Leaf</tissue>
    </source>
</reference>
<evidence type="ECO:0000313" key="3">
    <source>
        <dbReference type="Proteomes" id="UP000327013"/>
    </source>
</evidence>
<accession>A0A5N6KXI7</accession>
<feature type="domain" description="PRISE-like Rossmann-fold" evidence="1">
    <location>
        <begin position="4"/>
        <end position="380"/>
    </location>
</feature>